<dbReference type="GO" id="GO:0008273">
    <property type="term" value="F:calcium, potassium:sodium antiporter activity"/>
    <property type="evidence" value="ECO:0007669"/>
    <property type="project" value="TreeGrafter"/>
</dbReference>
<dbReference type="GO" id="GO:0005262">
    <property type="term" value="F:calcium channel activity"/>
    <property type="evidence" value="ECO:0007669"/>
    <property type="project" value="TreeGrafter"/>
</dbReference>
<organism evidence="7">
    <name type="scientific">Hydrogenovibrio crunogenus (strain DSM 25203 / XCL-2)</name>
    <name type="common">Thiomicrospira crunogena</name>
    <dbReference type="NCBI Taxonomy" id="317025"/>
    <lineage>
        <taxon>Bacteria</taxon>
        <taxon>Pseudomonadati</taxon>
        <taxon>Pseudomonadota</taxon>
        <taxon>Gammaproteobacteria</taxon>
        <taxon>Thiotrichales</taxon>
        <taxon>Piscirickettsiaceae</taxon>
        <taxon>Hydrogenovibrio</taxon>
    </lineage>
</organism>
<evidence type="ECO:0000256" key="3">
    <source>
        <dbReference type="ARBA" id="ARBA00022989"/>
    </source>
</evidence>
<feature type="transmembrane region" description="Helical" evidence="5">
    <location>
        <begin position="248"/>
        <end position="271"/>
    </location>
</feature>
<evidence type="ECO:0000313" key="7">
    <source>
        <dbReference type="EMBL" id="ABB41572.1"/>
    </source>
</evidence>
<dbReference type="HOGENOM" id="CLU_007948_0_2_6"/>
<feature type="transmembrane region" description="Helical" evidence="5">
    <location>
        <begin position="214"/>
        <end position="236"/>
    </location>
</feature>
<dbReference type="PANTHER" id="PTHR10846:SF8">
    <property type="entry name" value="INNER MEMBRANE PROTEIN YRBG"/>
    <property type="match status" value="1"/>
</dbReference>
<evidence type="ECO:0000256" key="1">
    <source>
        <dbReference type="ARBA" id="ARBA00004141"/>
    </source>
</evidence>
<feature type="transmembrane region" description="Helical" evidence="5">
    <location>
        <begin position="130"/>
        <end position="148"/>
    </location>
</feature>
<evidence type="ECO:0000256" key="4">
    <source>
        <dbReference type="ARBA" id="ARBA00023136"/>
    </source>
</evidence>
<gene>
    <name evidence="7" type="ordered locus">Tcr_0977</name>
</gene>
<name>Q31H01_HYDCU</name>
<dbReference type="InterPro" id="IPR004837">
    <property type="entry name" value="NaCa_Exmemb"/>
</dbReference>
<feature type="transmembrane region" description="Helical" evidence="5">
    <location>
        <begin position="180"/>
        <end position="202"/>
    </location>
</feature>
<dbReference type="GO" id="GO:0005886">
    <property type="term" value="C:plasma membrane"/>
    <property type="evidence" value="ECO:0007669"/>
    <property type="project" value="TreeGrafter"/>
</dbReference>
<feature type="transmembrane region" description="Helical" evidence="5">
    <location>
        <begin position="39"/>
        <end position="66"/>
    </location>
</feature>
<dbReference type="AlphaFoldDB" id="Q31H01"/>
<dbReference type="EMBL" id="CP000109">
    <property type="protein sequence ID" value="ABB41572.1"/>
    <property type="molecule type" value="Genomic_DNA"/>
</dbReference>
<protein>
    <submittedName>
        <fullName evidence="7">Ca2+:cation antiporter (CaCA) family transporter</fullName>
    </submittedName>
</protein>
<evidence type="ECO:0000256" key="2">
    <source>
        <dbReference type="ARBA" id="ARBA00022692"/>
    </source>
</evidence>
<dbReference type="GO" id="GO:0006874">
    <property type="term" value="P:intracellular calcium ion homeostasis"/>
    <property type="evidence" value="ECO:0007669"/>
    <property type="project" value="TreeGrafter"/>
</dbReference>
<sequence>MTSSLILPLIVLFVGLALLVWSSDIFIEGAASTAIHMNISPLIIGVVVLGFGTSAPEILVAILASIDNSPGLAIGNVVGSNIANIGLVLGVTAIISPVVIKSSLLKREFPILLGISLVGILLMLDKDLDITDGIILLALLLIVMTWMIRANKNISPSDPLAEETIEEIEDLPKLSNQKALVFLILGLVVLMISAKMMVWGAVEIAEFFDVPEMIIGLTIVAIGTSLPELAAAITAAKKGEADLMIGNILGSNLFNLLAVMSMPALIAPSVIDNATLLLDYPIMLALTLAMLLVALPRKGKAVITKTEGYILLISFIGYMLLLYFRSTAG</sequence>
<feature type="domain" description="Sodium/calcium exchanger membrane region" evidence="6">
    <location>
        <begin position="179"/>
        <end position="323"/>
    </location>
</feature>
<reference evidence="7" key="1">
    <citation type="submission" date="2006-07" db="EMBL/GenBank/DDBJ databases">
        <title>Complete sequence of Thiomicrospira crunogena XCL-2.</title>
        <authorList>
            <consortium name="US DOE Joint Genome Institute"/>
            <person name="Copeland A."/>
            <person name="Lucas S."/>
            <person name="Lapidus A."/>
            <person name="Barry K."/>
            <person name="Detter J.C."/>
            <person name="Glavina del Rio T."/>
            <person name="Hammon N."/>
            <person name="Israni S."/>
            <person name="Dalin E."/>
            <person name="Tice H."/>
            <person name="Pitluck S."/>
            <person name="Chain P."/>
            <person name="Malfatti S."/>
            <person name="Shin M."/>
            <person name="Vergez L."/>
            <person name="Schmutz J."/>
            <person name="Larimer F."/>
            <person name="Land M."/>
            <person name="Hauser L."/>
            <person name="Kyrpides N."/>
            <person name="Lykidis A."/>
            <person name="Scott K.M."/>
            <person name="Sievert S."/>
            <person name="Kerfeld C."/>
            <person name="Freyermuth S."/>
            <person name="Dobrinski K."/>
            <person name="Boller A."/>
            <person name="Fitzpatrick K."/>
            <person name="Thoma P."/>
            <person name="Moore J."/>
            <person name="Richardson P."/>
        </authorList>
    </citation>
    <scope>NUCLEOTIDE SEQUENCE</scope>
    <source>
        <strain evidence="7">XCL-2</strain>
    </source>
</reference>
<dbReference type="OrthoDB" id="9794225at2"/>
<feature type="transmembrane region" description="Helical" evidence="5">
    <location>
        <begin position="308"/>
        <end position="326"/>
    </location>
</feature>
<feature type="transmembrane region" description="Helical" evidence="5">
    <location>
        <begin position="6"/>
        <end position="27"/>
    </location>
</feature>
<keyword evidence="3 5" id="KW-1133">Transmembrane helix</keyword>
<dbReference type="STRING" id="317025.Tcr_0977"/>
<evidence type="ECO:0000256" key="5">
    <source>
        <dbReference type="SAM" id="Phobius"/>
    </source>
</evidence>
<dbReference type="InterPro" id="IPR004481">
    <property type="entry name" value="K/Na/Ca-exchanger"/>
</dbReference>
<keyword evidence="2 5" id="KW-0812">Transmembrane</keyword>
<dbReference type="KEGG" id="tcx:Tcr_0977"/>
<feature type="transmembrane region" description="Helical" evidence="5">
    <location>
        <begin position="78"/>
        <end position="100"/>
    </location>
</feature>
<dbReference type="InterPro" id="IPR044880">
    <property type="entry name" value="NCX_ion-bd_dom_sf"/>
</dbReference>
<accession>Q31H01</accession>
<keyword evidence="4 5" id="KW-0472">Membrane</keyword>
<dbReference type="eggNOG" id="COG0530">
    <property type="taxonomic scope" value="Bacteria"/>
</dbReference>
<evidence type="ECO:0000259" key="6">
    <source>
        <dbReference type="Pfam" id="PF01699"/>
    </source>
</evidence>
<dbReference type="Gene3D" id="1.20.1420.30">
    <property type="entry name" value="NCX, central ion-binding region"/>
    <property type="match status" value="1"/>
</dbReference>
<comment type="subcellular location">
    <subcellularLocation>
        <location evidence="1">Membrane</location>
        <topology evidence="1">Multi-pass membrane protein</topology>
    </subcellularLocation>
</comment>
<dbReference type="Pfam" id="PF01699">
    <property type="entry name" value="Na_Ca_ex"/>
    <property type="match status" value="2"/>
</dbReference>
<feature type="domain" description="Sodium/calcium exchanger membrane region" evidence="6">
    <location>
        <begin position="9"/>
        <end position="148"/>
    </location>
</feature>
<proteinExistence type="predicted"/>
<dbReference type="PANTHER" id="PTHR10846">
    <property type="entry name" value="SODIUM/POTASSIUM/CALCIUM EXCHANGER"/>
    <property type="match status" value="1"/>
</dbReference>
<feature type="transmembrane region" description="Helical" evidence="5">
    <location>
        <begin position="277"/>
        <end position="296"/>
    </location>
</feature>
<dbReference type="NCBIfam" id="TIGR00367">
    <property type="entry name" value="calcium/sodium antiporter"/>
    <property type="match status" value="1"/>
</dbReference>